<evidence type="ECO:0000256" key="1">
    <source>
        <dbReference type="ARBA" id="ARBA00004383"/>
    </source>
</evidence>
<keyword evidence="14" id="KW-1185">Reference proteome</keyword>
<organism evidence="13 14">
    <name type="scientific">Paraburkholderia hiiakae</name>
    <dbReference type="NCBI Taxonomy" id="1081782"/>
    <lineage>
        <taxon>Bacteria</taxon>
        <taxon>Pseudomonadati</taxon>
        <taxon>Pseudomonadota</taxon>
        <taxon>Betaproteobacteria</taxon>
        <taxon>Burkholderiales</taxon>
        <taxon>Burkholderiaceae</taxon>
        <taxon>Paraburkholderia</taxon>
    </lineage>
</organism>
<dbReference type="PROSITE" id="PS52015">
    <property type="entry name" value="TONB_CTD"/>
    <property type="match status" value="1"/>
</dbReference>
<keyword evidence="5" id="KW-0997">Cell inner membrane</keyword>
<evidence type="ECO:0000256" key="10">
    <source>
        <dbReference type="SAM" id="MobiDB-lite"/>
    </source>
</evidence>
<comment type="similarity">
    <text evidence="2">Belongs to the TonB family.</text>
</comment>
<name>A0ABM8NEM8_9BURK</name>
<evidence type="ECO:0000256" key="11">
    <source>
        <dbReference type="SAM" id="Phobius"/>
    </source>
</evidence>
<feature type="region of interest" description="Disordered" evidence="10">
    <location>
        <begin position="102"/>
        <end position="145"/>
    </location>
</feature>
<dbReference type="InterPro" id="IPR006260">
    <property type="entry name" value="TonB/TolA_C"/>
</dbReference>
<evidence type="ECO:0000256" key="5">
    <source>
        <dbReference type="ARBA" id="ARBA00022519"/>
    </source>
</evidence>
<dbReference type="EMBL" id="CAJHCQ010000002">
    <property type="protein sequence ID" value="CAD6520762.1"/>
    <property type="molecule type" value="Genomic_DNA"/>
</dbReference>
<feature type="domain" description="TonB C-terminal" evidence="12">
    <location>
        <begin position="136"/>
        <end position="225"/>
    </location>
</feature>
<keyword evidence="7" id="KW-0653">Protein transport</keyword>
<dbReference type="InterPro" id="IPR051045">
    <property type="entry name" value="TonB-dependent_transducer"/>
</dbReference>
<gene>
    <name evidence="13" type="ORF">LMG27952_01366</name>
</gene>
<evidence type="ECO:0000256" key="6">
    <source>
        <dbReference type="ARBA" id="ARBA00022692"/>
    </source>
</evidence>
<dbReference type="PANTHER" id="PTHR33446">
    <property type="entry name" value="PROTEIN TONB-RELATED"/>
    <property type="match status" value="1"/>
</dbReference>
<dbReference type="SUPFAM" id="SSF74653">
    <property type="entry name" value="TolA/TonB C-terminal domain"/>
    <property type="match status" value="1"/>
</dbReference>
<keyword evidence="4" id="KW-1003">Cell membrane</keyword>
<evidence type="ECO:0000256" key="8">
    <source>
        <dbReference type="ARBA" id="ARBA00022989"/>
    </source>
</evidence>
<evidence type="ECO:0000256" key="2">
    <source>
        <dbReference type="ARBA" id="ARBA00006555"/>
    </source>
</evidence>
<comment type="subcellular location">
    <subcellularLocation>
        <location evidence="1">Cell inner membrane</location>
        <topology evidence="1">Single-pass membrane protein</topology>
        <orientation evidence="1">Periplasmic side</orientation>
    </subcellularLocation>
</comment>
<comment type="caution">
    <text evidence="13">The sequence shown here is derived from an EMBL/GenBank/DDBJ whole genome shotgun (WGS) entry which is preliminary data.</text>
</comment>
<dbReference type="Gene3D" id="3.30.1150.10">
    <property type="match status" value="1"/>
</dbReference>
<evidence type="ECO:0000256" key="9">
    <source>
        <dbReference type="ARBA" id="ARBA00023136"/>
    </source>
</evidence>
<dbReference type="Proteomes" id="UP000656319">
    <property type="component" value="Unassembled WGS sequence"/>
</dbReference>
<dbReference type="NCBIfam" id="TIGR01352">
    <property type="entry name" value="tonB_Cterm"/>
    <property type="match status" value="1"/>
</dbReference>
<keyword evidence="3" id="KW-0813">Transport</keyword>
<keyword evidence="8 11" id="KW-1133">Transmembrane helix</keyword>
<protein>
    <recommendedName>
        <fullName evidence="12">TonB C-terminal domain-containing protein</fullName>
    </recommendedName>
</protein>
<keyword evidence="9 11" id="KW-0472">Membrane</keyword>
<evidence type="ECO:0000313" key="14">
    <source>
        <dbReference type="Proteomes" id="UP000656319"/>
    </source>
</evidence>
<feature type="compositionally biased region" description="Low complexity" evidence="10">
    <location>
        <begin position="122"/>
        <end position="145"/>
    </location>
</feature>
<evidence type="ECO:0000256" key="4">
    <source>
        <dbReference type="ARBA" id="ARBA00022475"/>
    </source>
</evidence>
<evidence type="ECO:0000313" key="13">
    <source>
        <dbReference type="EMBL" id="CAD6520762.1"/>
    </source>
</evidence>
<reference evidence="13 14" key="1">
    <citation type="submission" date="2020-10" db="EMBL/GenBank/DDBJ databases">
        <authorList>
            <person name="Peeters C."/>
        </authorList>
    </citation>
    <scope>NUCLEOTIDE SEQUENCE [LARGE SCALE GENOMIC DNA]</scope>
    <source>
        <strain evidence="13 14">LMG 27952</strain>
    </source>
</reference>
<keyword evidence="6 11" id="KW-0812">Transmembrane</keyword>
<accession>A0ABM8NEM8</accession>
<dbReference type="Pfam" id="PF03544">
    <property type="entry name" value="TonB_C"/>
    <property type="match status" value="1"/>
</dbReference>
<dbReference type="PANTHER" id="PTHR33446:SF2">
    <property type="entry name" value="PROTEIN TONB"/>
    <property type="match status" value="1"/>
</dbReference>
<evidence type="ECO:0000256" key="3">
    <source>
        <dbReference type="ARBA" id="ARBA00022448"/>
    </source>
</evidence>
<feature type="transmembrane region" description="Helical" evidence="11">
    <location>
        <begin position="7"/>
        <end position="32"/>
    </location>
</feature>
<evidence type="ECO:0000259" key="12">
    <source>
        <dbReference type="PROSITE" id="PS52015"/>
    </source>
</evidence>
<dbReference type="InterPro" id="IPR037682">
    <property type="entry name" value="TonB_C"/>
</dbReference>
<feature type="compositionally biased region" description="Low complexity" evidence="10">
    <location>
        <begin position="103"/>
        <end position="115"/>
    </location>
</feature>
<evidence type="ECO:0000256" key="7">
    <source>
        <dbReference type="ARBA" id="ARBA00022927"/>
    </source>
</evidence>
<sequence length="225" mass="23931">MLLDTRGLRVVAGCVVALALWSAFVSVFVVGLSENAEPVRPLTLDARLVEIIPRAPPPAPAVVARLAPTVAAPSRPERVVRPFNRPMVAAPARLPAHTESPLPAAAAAPPATTTTHVSAENAAATPASSGPPSASSGDTTARPVVQPLPVLPDDLREYAYQSVALARFTIHSDGSVDVALVKPTQNPRLNQLLLETLRNWHFFPAMKEGHPVESEQDIRVHFNVE</sequence>
<proteinExistence type="inferred from homology"/>